<evidence type="ECO:0000256" key="1">
    <source>
        <dbReference type="SAM" id="MobiDB-lite"/>
    </source>
</evidence>
<feature type="chain" id="PRO_5022708790" description="DUF4148 domain-containing protein" evidence="2">
    <location>
        <begin position="23"/>
        <end position="103"/>
    </location>
</feature>
<accession>A0A5E4ZJ97</accession>
<keyword evidence="2" id="KW-0732">Signal</keyword>
<dbReference type="EMBL" id="CABPSQ010000001">
    <property type="protein sequence ID" value="VVE60737.1"/>
    <property type="molecule type" value="Genomic_DNA"/>
</dbReference>
<evidence type="ECO:0000256" key="2">
    <source>
        <dbReference type="SAM" id="SignalP"/>
    </source>
</evidence>
<dbReference type="AlphaFoldDB" id="A0A5E4ZJ97"/>
<dbReference type="Pfam" id="PF13663">
    <property type="entry name" value="DUF4148"/>
    <property type="match status" value="1"/>
</dbReference>
<evidence type="ECO:0000313" key="3">
    <source>
        <dbReference type="EMBL" id="VVE60737.1"/>
    </source>
</evidence>
<feature type="signal peptide" evidence="2">
    <location>
        <begin position="1"/>
        <end position="22"/>
    </location>
</feature>
<evidence type="ECO:0000313" key="4">
    <source>
        <dbReference type="Proteomes" id="UP000414136"/>
    </source>
</evidence>
<protein>
    <recommendedName>
        <fullName evidence="5">DUF4148 domain-containing protein</fullName>
    </recommendedName>
</protein>
<proteinExistence type="predicted"/>
<feature type="region of interest" description="Disordered" evidence="1">
    <location>
        <begin position="64"/>
        <end position="103"/>
    </location>
</feature>
<evidence type="ECO:0008006" key="5">
    <source>
        <dbReference type="Google" id="ProtNLM"/>
    </source>
</evidence>
<dbReference type="RefSeq" id="WP_174990296.1">
    <property type="nucleotide sequence ID" value="NZ_CABPSQ010000001.1"/>
</dbReference>
<gene>
    <name evidence="3" type="ORF">PCA31118_00335</name>
</gene>
<organism evidence="3 4">
    <name type="scientific">Pandoraea captiosa</name>
    <dbReference type="NCBI Taxonomy" id="2508302"/>
    <lineage>
        <taxon>Bacteria</taxon>
        <taxon>Pseudomonadati</taxon>
        <taxon>Pseudomonadota</taxon>
        <taxon>Betaproteobacteria</taxon>
        <taxon>Burkholderiales</taxon>
        <taxon>Burkholderiaceae</taxon>
        <taxon>Pandoraea</taxon>
    </lineage>
</organism>
<dbReference type="InterPro" id="IPR025421">
    <property type="entry name" value="DUF4148"/>
</dbReference>
<reference evidence="3 4" key="1">
    <citation type="submission" date="2019-08" db="EMBL/GenBank/DDBJ databases">
        <authorList>
            <person name="Peeters C."/>
        </authorList>
    </citation>
    <scope>NUCLEOTIDE SEQUENCE [LARGE SCALE GENOMIC DNA]</scope>
    <source>
        <strain evidence="3 4">LMG 31118</strain>
    </source>
</reference>
<name>A0A5E4ZJ97_9BURK</name>
<keyword evidence="4" id="KW-1185">Reference proteome</keyword>
<dbReference type="Proteomes" id="UP000414136">
    <property type="component" value="Unassembled WGS sequence"/>
</dbReference>
<sequence>MKTSILAVTTLAISTLSSFATAAPIGERSRAEVRAELWALHDVGYTSASDNTRYPANLQAAQRKLTQQAMPPSTAPMHQASGVATGDAAPLDKMAKTASPRPR</sequence>